<gene>
    <name evidence="2" type="ORF">K3721_19320</name>
</gene>
<dbReference type="KEGG" id="lcae:K3721_19320"/>
<protein>
    <submittedName>
        <fullName evidence="2">Uncharacterized protein</fullName>
    </submittedName>
</protein>
<dbReference type="AlphaFoldDB" id="A0A9Q9HN67"/>
<evidence type="ECO:0000256" key="1">
    <source>
        <dbReference type="SAM" id="Phobius"/>
    </source>
</evidence>
<sequence length="194" mass="21770">MSDDHDNRKERRSSFFIATFHTVAACIYLWVWLFNGLDMGASWVGPFGSILFGFCAILSWLWHVKTLPPATQEKIMPVIGWAATAIGFGWIILGVMMVVVPLFQQGQAWLEFGEAPPRDLYWFFADAFCAETGGVRRGWEGKDICRDEGLFSSDWIGFNKIIGFVMGMHTALVFFIASVGLYVLALLAIASLER</sequence>
<feature type="transmembrane region" description="Helical" evidence="1">
    <location>
        <begin position="75"/>
        <end position="103"/>
    </location>
</feature>
<feature type="transmembrane region" description="Helical" evidence="1">
    <location>
        <begin position="43"/>
        <end position="63"/>
    </location>
</feature>
<feature type="transmembrane region" description="Helical" evidence="1">
    <location>
        <begin position="12"/>
        <end position="31"/>
    </location>
</feature>
<dbReference type="EMBL" id="CP081072">
    <property type="protein sequence ID" value="UWQ56044.1"/>
    <property type="molecule type" value="Genomic_DNA"/>
</dbReference>
<dbReference type="RefSeq" id="WP_259972819.1">
    <property type="nucleotide sequence ID" value="NZ_CP081072.1"/>
</dbReference>
<reference evidence="2" key="1">
    <citation type="submission" date="2021-08" db="EMBL/GenBank/DDBJ databases">
        <authorList>
            <person name="Nwanade C."/>
            <person name="Wang M."/>
            <person name="Masoudi A."/>
            <person name="Yu Z."/>
            <person name="Liu J."/>
        </authorList>
    </citation>
    <scope>NUCLEOTIDE SEQUENCE</scope>
    <source>
        <strain evidence="2">S122</strain>
        <plasmid evidence="2">unnamed2</plasmid>
    </source>
</reference>
<evidence type="ECO:0000313" key="3">
    <source>
        <dbReference type="Proteomes" id="UP001058713"/>
    </source>
</evidence>
<geneLocation type="plasmid" evidence="2 3">
    <name>unnamed2</name>
</geneLocation>
<feature type="transmembrane region" description="Helical" evidence="1">
    <location>
        <begin position="161"/>
        <end position="189"/>
    </location>
</feature>
<dbReference type="Proteomes" id="UP001058713">
    <property type="component" value="Plasmid unnamed2"/>
</dbReference>
<proteinExistence type="predicted"/>
<accession>A0A9Q9HN67</accession>
<keyword evidence="1" id="KW-0812">Transmembrane</keyword>
<keyword evidence="1" id="KW-1133">Transmembrane helix</keyword>
<keyword evidence="1" id="KW-0472">Membrane</keyword>
<keyword evidence="2" id="KW-0614">Plasmid</keyword>
<evidence type="ECO:0000313" key="2">
    <source>
        <dbReference type="EMBL" id="UWQ56044.1"/>
    </source>
</evidence>
<organism evidence="2 3">
    <name type="scientific">Leisingera caerulea</name>
    <name type="common">Phaeobacter caeruleus</name>
    <dbReference type="NCBI Taxonomy" id="506591"/>
    <lineage>
        <taxon>Bacteria</taxon>
        <taxon>Pseudomonadati</taxon>
        <taxon>Pseudomonadota</taxon>
        <taxon>Alphaproteobacteria</taxon>
        <taxon>Rhodobacterales</taxon>
        <taxon>Roseobacteraceae</taxon>
        <taxon>Leisingera</taxon>
    </lineage>
</organism>
<name>A0A9Q9HN67_LEICA</name>